<dbReference type="Pfam" id="PF22939">
    <property type="entry name" value="WHD_GPIID"/>
    <property type="match status" value="1"/>
</dbReference>
<evidence type="ECO:0000256" key="1">
    <source>
        <dbReference type="ARBA" id="ARBA00022737"/>
    </source>
</evidence>
<dbReference type="InterPro" id="IPR056125">
    <property type="entry name" value="DUF7708"/>
</dbReference>
<dbReference type="Gene3D" id="3.30.160.60">
    <property type="entry name" value="Classic Zinc Finger"/>
    <property type="match status" value="1"/>
</dbReference>
<keyword evidence="2" id="KW-0863">Zinc-finger</keyword>
<evidence type="ECO:0000313" key="6">
    <source>
        <dbReference type="Proteomes" id="UP001251528"/>
    </source>
</evidence>
<dbReference type="AlphaFoldDB" id="A0AAJ0CTF1"/>
<dbReference type="InterPro" id="IPR036236">
    <property type="entry name" value="Znf_C2H2_sf"/>
</dbReference>
<dbReference type="InterPro" id="IPR054471">
    <property type="entry name" value="GPIID_WHD"/>
</dbReference>
<protein>
    <recommendedName>
        <fullName evidence="4">C2H2-type domain-containing protein</fullName>
    </recommendedName>
</protein>
<dbReference type="SUPFAM" id="SSF52540">
    <property type="entry name" value="P-loop containing nucleoside triphosphate hydrolases"/>
    <property type="match status" value="1"/>
</dbReference>
<evidence type="ECO:0000259" key="4">
    <source>
        <dbReference type="PROSITE" id="PS50157"/>
    </source>
</evidence>
<keyword evidence="1" id="KW-0677">Repeat</keyword>
<feature type="region of interest" description="Disordered" evidence="3">
    <location>
        <begin position="853"/>
        <end position="872"/>
    </location>
</feature>
<sequence>MTSKANESALVTTLENFKKTMGRREVAEYETTTLRTLETSIRDIQAEQHSKRCLQDMNRLKQYMEAMKQFMEVAKALCNRDDIMAFIWGPTKRLLQISSTVAKPFGQLLDAYERMGENMPLLGQYIDHLGPSSHMIHIIKLIYEDILKFHQLALQYFQQPKWEQLFETTWGIHKSRLHDITSSIARHRSLIESKASMPQIQESNILQQREHHQREEELDTERLGRLQAVNKWLKPTDVETDQVCYSRIRSECPGSGRWLLKKTSFQEWFDPRYPVIPPLLWLNGIPGAGKTVLASLVIEEAQKLPNAPTVLFFYCRYDNPEKDNFGALARSLLAQLLKHDQGLLPYFYEKCCSNGEALLTSQTLIEDLLRLAFAHCKCAYIIIDGLDECSRDARKDISKWLRNLVENLPACSPDRLRCLFISQDDGIARKDFLDLTSIKLDAEDTTKDIEVYSRIEADKVKEKFQLSDERTSAIAATVTNSGGGMFLFVKLVWSNLLGQTSVSSLEEELEDHNFPKGIDDALEILMLFGWLVCAKRSLKWREIQCLKSIDPDELAINDSRRFVVAPKELCGSLVEVRSDQTLELVHQTVKFFLIEDNHIDPVAGELKLACLCIDYLNQPAFISPPDRARVLKGDYVFMDYAVLYWVRHLELGTMRDCAPGHLMDQLAESLSVFIQHHWAFPSITLPVPNRCSNRLQFFKSRPFYKKLEQTVVSTKKQLNFYGEMRKEEVALNLPEIVRDVRAIMERMMSEIEPLDRNRIREKYGNDLFKCSRFSCDYFTIGLSSAEEQKKHKDRHDRPFRCTDEACPGFTLGYVSARELHRHINETHTQSVTQDQDFPTDGDIQHSMEKRPLQAQAETEFAEPSESETGNEPVVVLRRKRPRQTSFTCEHCGTVFNKRSNWRSHLLTHESEPQHKCDTCGKSFVRRSDHRRHMDGHRFGKPYTCRGILQNGNTWGCGRSFARSDTLENHYKSKRGKKCLQERDQKVLEVEQIPPMPEAGS</sequence>
<keyword evidence="2" id="KW-0862">Zinc</keyword>
<dbReference type="PROSITE" id="PS00028">
    <property type="entry name" value="ZINC_FINGER_C2H2_1"/>
    <property type="match status" value="2"/>
</dbReference>
<dbReference type="PROSITE" id="PS50157">
    <property type="entry name" value="ZINC_FINGER_C2H2_2"/>
    <property type="match status" value="3"/>
</dbReference>
<dbReference type="PANTHER" id="PTHR10039">
    <property type="entry name" value="AMELOGENIN"/>
    <property type="match status" value="1"/>
</dbReference>
<comment type="caution">
    <text evidence="5">The sequence shown here is derived from an EMBL/GenBank/DDBJ whole genome shotgun (WGS) entry which is preliminary data.</text>
</comment>
<dbReference type="SMART" id="SM00355">
    <property type="entry name" value="ZnF_C2H2"/>
    <property type="match status" value="4"/>
</dbReference>
<dbReference type="Proteomes" id="UP001251528">
    <property type="component" value="Unassembled WGS sequence"/>
</dbReference>
<accession>A0AAJ0CTF1</accession>
<evidence type="ECO:0000313" key="5">
    <source>
        <dbReference type="EMBL" id="KAK2606195.1"/>
    </source>
</evidence>
<feature type="domain" description="C2H2-type" evidence="4">
    <location>
        <begin position="886"/>
        <end position="913"/>
    </location>
</feature>
<dbReference type="Pfam" id="PF24809">
    <property type="entry name" value="DUF7708"/>
    <property type="match status" value="1"/>
</dbReference>
<name>A0AAJ0CTF1_9HYPO</name>
<evidence type="ECO:0000256" key="2">
    <source>
        <dbReference type="PROSITE-ProRule" id="PRU00042"/>
    </source>
</evidence>
<organism evidence="5 6">
    <name type="scientific">Conoideocrella luteorostrata</name>
    <dbReference type="NCBI Taxonomy" id="1105319"/>
    <lineage>
        <taxon>Eukaryota</taxon>
        <taxon>Fungi</taxon>
        <taxon>Dikarya</taxon>
        <taxon>Ascomycota</taxon>
        <taxon>Pezizomycotina</taxon>
        <taxon>Sordariomycetes</taxon>
        <taxon>Hypocreomycetidae</taxon>
        <taxon>Hypocreales</taxon>
        <taxon>Clavicipitaceae</taxon>
        <taxon>Conoideocrella</taxon>
    </lineage>
</organism>
<gene>
    <name evidence="5" type="ORF">QQS21_003366</name>
</gene>
<keyword evidence="2" id="KW-0479">Metal-binding</keyword>
<dbReference type="PANTHER" id="PTHR10039:SF14">
    <property type="entry name" value="NACHT DOMAIN-CONTAINING PROTEIN"/>
    <property type="match status" value="1"/>
</dbReference>
<evidence type="ECO:0000256" key="3">
    <source>
        <dbReference type="SAM" id="MobiDB-lite"/>
    </source>
</evidence>
<dbReference type="EMBL" id="JASWJB010000044">
    <property type="protein sequence ID" value="KAK2606195.1"/>
    <property type="molecule type" value="Genomic_DNA"/>
</dbReference>
<dbReference type="InterPro" id="IPR056884">
    <property type="entry name" value="NPHP3-like_N"/>
</dbReference>
<feature type="domain" description="C2H2-type" evidence="4">
    <location>
        <begin position="914"/>
        <end position="941"/>
    </location>
</feature>
<dbReference type="Pfam" id="PF24883">
    <property type="entry name" value="NPHP3_N"/>
    <property type="match status" value="1"/>
</dbReference>
<proteinExistence type="predicted"/>
<keyword evidence="6" id="KW-1185">Reference proteome</keyword>
<dbReference type="SUPFAM" id="SSF57667">
    <property type="entry name" value="beta-beta-alpha zinc fingers"/>
    <property type="match status" value="1"/>
</dbReference>
<dbReference type="GO" id="GO:0008270">
    <property type="term" value="F:zinc ion binding"/>
    <property type="evidence" value="ECO:0007669"/>
    <property type="project" value="UniProtKB-KW"/>
</dbReference>
<dbReference type="InterPro" id="IPR013087">
    <property type="entry name" value="Znf_C2H2_type"/>
</dbReference>
<reference evidence="5" key="1">
    <citation type="submission" date="2023-06" db="EMBL/GenBank/DDBJ databases">
        <title>Conoideocrella luteorostrata (Hypocreales: Clavicipitaceae), a potential biocontrol fungus for elongate hemlock scale in United States Christmas tree production areas.</title>
        <authorList>
            <person name="Barrett H."/>
            <person name="Lovett B."/>
            <person name="Macias A.M."/>
            <person name="Stajich J.E."/>
            <person name="Kasson M.T."/>
        </authorList>
    </citation>
    <scope>NUCLEOTIDE SEQUENCE</scope>
    <source>
        <strain evidence="5">ARSEF 14590</strain>
    </source>
</reference>
<feature type="domain" description="C2H2-type" evidence="4">
    <location>
        <begin position="942"/>
        <end position="978"/>
    </location>
</feature>
<dbReference type="Pfam" id="PF00096">
    <property type="entry name" value="zf-C2H2"/>
    <property type="match status" value="2"/>
</dbReference>
<dbReference type="Gene3D" id="3.40.50.300">
    <property type="entry name" value="P-loop containing nucleotide triphosphate hydrolases"/>
    <property type="match status" value="1"/>
</dbReference>
<dbReference type="InterPro" id="IPR027417">
    <property type="entry name" value="P-loop_NTPase"/>
</dbReference>